<keyword evidence="5 8" id="KW-0028">Amino-acid biosynthesis</keyword>
<dbReference type="InterPro" id="IPR002912">
    <property type="entry name" value="ACT_dom"/>
</dbReference>
<protein>
    <recommendedName>
        <fullName evidence="8">Acetolactate synthase small subunit</fullName>
        <shortName evidence="8">AHAS</shortName>
        <shortName evidence="8">ALS</shortName>
        <ecNumber evidence="8">2.2.1.6</ecNumber>
    </recommendedName>
    <alternativeName>
        <fullName evidence="8">Acetohydroxy-acid synthase small subunit</fullName>
    </alternativeName>
</protein>
<accession>A0ABT8VM05</accession>
<name>A0ABT8VM05_9BACL</name>
<proteinExistence type="inferred from homology"/>
<dbReference type="InterPro" id="IPR019455">
    <property type="entry name" value="Acetolactate_synth_ssu_C"/>
</dbReference>
<evidence type="ECO:0000313" key="10">
    <source>
        <dbReference type="EMBL" id="MDO3681992.1"/>
    </source>
</evidence>
<dbReference type="Gene3D" id="3.30.70.1150">
    <property type="entry name" value="ACT-like. Chain A, domain 2"/>
    <property type="match status" value="1"/>
</dbReference>
<comment type="catalytic activity">
    <reaction evidence="7 8">
        <text>2 pyruvate + H(+) = (2S)-2-acetolactate + CO2</text>
        <dbReference type="Rhea" id="RHEA:25249"/>
        <dbReference type="ChEBI" id="CHEBI:15361"/>
        <dbReference type="ChEBI" id="CHEBI:15378"/>
        <dbReference type="ChEBI" id="CHEBI:16526"/>
        <dbReference type="ChEBI" id="CHEBI:58476"/>
        <dbReference type="EC" id="2.2.1.6"/>
    </reaction>
</comment>
<dbReference type="InterPro" id="IPR045865">
    <property type="entry name" value="ACT-like_dom_sf"/>
</dbReference>
<dbReference type="Pfam" id="PF10369">
    <property type="entry name" value="ALS_ss_C"/>
    <property type="match status" value="1"/>
</dbReference>
<dbReference type="NCBIfam" id="NF008864">
    <property type="entry name" value="PRK11895.1"/>
    <property type="match status" value="1"/>
</dbReference>
<comment type="pathway">
    <text evidence="2 8">Amino-acid biosynthesis; L-valine biosynthesis; L-valine from pyruvate: step 1/4.</text>
</comment>
<evidence type="ECO:0000313" key="11">
    <source>
        <dbReference type="Proteomes" id="UP001168883"/>
    </source>
</evidence>
<dbReference type="InterPro" id="IPR027271">
    <property type="entry name" value="Acetolactate_synth/TF_NikR_C"/>
</dbReference>
<dbReference type="CDD" id="cd04878">
    <property type="entry name" value="ACT_AHAS"/>
    <property type="match status" value="1"/>
</dbReference>
<dbReference type="EMBL" id="JAUMKJ010000091">
    <property type="protein sequence ID" value="MDO3681992.1"/>
    <property type="molecule type" value="Genomic_DNA"/>
</dbReference>
<dbReference type="EC" id="2.2.1.6" evidence="8"/>
<dbReference type="Proteomes" id="UP001168883">
    <property type="component" value="Unassembled WGS sequence"/>
</dbReference>
<sequence>MQKHTISILVNNHPGVLQRICGLFGRRGYNIDSISVGTAEEEGLSRVVITLKGSDTTLEQIGRQLDKLIDVIGVVHVSRYPMVSRELMLVKLRVEPATRPEIFGIVETFRCSVIDIGTNSVVVQVVGDTDKNNAFLHVLKPYGILELTRTGETAMNRGEGQAGIASF</sequence>
<dbReference type="InterPro" id="IPR039557">
    <property type="entry name" value="AHAS_ACT"/>
</dbReference>
<dbReference type="PANTHER" id="PTHR30239">
    <property type="entry name" value="ACETOLACTATE SYNTHASE SMALL SUBUNIT"/>
    <property type="match status" value="1"/>
</dbReference>
<evidence type="ECO:0000259" key="9">
    <source>
        <dbReference type="PROSITE" id="PS51671"/>
    </source>
</evidence>
<evidence type="ECO:0000256" key="1">
    <source>
        <dbReference type="ARBA" id="ARBA00004974"/>
    </source>
</evidence>
<dbReference type="SUPFAM" id="SSF55021">
    <property type="entry name" value="ACT-like"/>
    <property type="match status" value="2"/>
</dbReference>
<dbReference type="NCBIfam" id="TIGR00119">
    <property type="entry name" value="acolac_sm"/>
    <property type="match status" value="1"/>
</dbReference>
<dbReference type="InterPro" id="IPR004789">
    <property type="entry name" value="Acetalactate_synth_ssu"/>
</dbReference>
<evidence type="ECO:0000256" key="4">
    <source>
        <dbReference type="ARBA" id="ARBA00011744"/>
    </source>
</evidence>
<evidence type="ECO:0000256" key="2">
    <source>
        <dbReference type="ARBA" id="ARBA00005025"/>
    </source>
</evidence>
<dbReference type="PANTHER" id="PTHR30239:SF0">
    <property type="entry name" value="ACETOLACTATE SYNTHASE SMALL SUBUNIT 1, CHLOROPLASTIC"/>
    <property type="match status" value="1"/>
</dbReference>
<dbReference type="RefSeq" id="WP_302881495.1">
    <property type="nucleotide sequence ID" value="NZ_JAUMKJ010000091.1"/>
</dbReference>
<keyword evidence="11" id="KW-1185">Reference proteome</keyword>
<dbReference type="PROSITE" id="PS51671">
    <property type="entry name" value="ACT"/>
    <property type="match status" value="1"/>
</dbReference>
<evidence type="ECO:0000256" key="8">
    <source>
        <dbReference type="RuleBase" id="RU368092"/>
    </source>
</evidence>
<comment type="similarity">
    <text evidence="3 8">Belongs to the acetolactate synthase small subunit family.</text>
</comment>
<comment type="pathway">
    <text evidence="1 8">Amino-acid biosynthesis; L-isoleucine biosynthesis; L-isoleucine from 2-oxobutanoate: step 1/4.</text>
</comment>
<dbReference type="InterPro" id="IPR054480">
    <property type="entry name" value="AHAS_small-like_ACT"/>
</dbReference>
<gene>
    <name evidence="10" type="primary">ilvN</name>
    <name evidence="10" type="ORF">Q3C12_33900</name>
</gene>
<keyword evidence="8 10" id="KW-0808">Transferase</keyword>
<evidence type="ECO:0000256" key="6">
    <source>
        <dbReference type="ARBA" id="ARBA00023304"/>
    </source>
</evidence>
<dbReference type="Pfam" id="PF22629">
    <property type="entry name" value="ACT_AHAS_ss"/>
    <property type="match status" value="1"/>
</dbReference>
<evidence type="ECO:0000256" key="7">
    <source>
        <dbReference type="ARBA" id="ARBA00048670"/>
    </source>
</evidence>
<reference evidence="10" key="1">
    <citation type="submission" date="2023-07" db="EMBL/GenBank/DDBJ databases">
        <authorList>
            <person name="Aktuganov G."/>
            <person name="Boyko T."/>
            <person name="Delegan Y."/>
            <person name="Galimzianova N."/>
            <person name="Gilvanova E."/>
            <person name="Korobov V."/>
            <person name="Kuzmina L."/>
            <person name="Melentiev A."/>
            <person name="Milman P."/>
            <person name="Ryabova A."/>
            <person name="Stupak E."/>
            <person name="Yasakov T."/>
            <person name="Zharikova N."/>
            <person name="Zhurenko E."/>
        </authorList>
    </citation>
    <scope>NUCLEOTIDE SEQUENCE</scope>
    <source>
        <strain evidence="10">IB-739</strain>
    </source>
</reference>
<comment type="caution">
    <text evidence="10">The sequence shown here is derived from an EMBL/GenBank/DDBJ whole genome shotgun (WGS) entry which is preliminary data.</text>
</comment>
<organism evidence="10 11">
    <name type="scientific">Paenibacillus ehimensis</name>
    <dbReference type="NCBI Taxonomy" id="79264"/>
    <lineage>
        <taxon>Bacteria</taxon>
        <taxon>Bacillati</taxon>
        <taxon>Bacillota</taxon>
        <taxon>Bacilli</taxon>
        <taxon>Bacillales</taxon>
        <taxon>Paenibacillaceae</taxon>
        <taxon>Paenibacillus</taxon>
    </lineage>
</organism>
<comment type="subunit">
    <text evidence="4 8">Dimer of large and small chains.</text>
</comment>
<feature type="domain" description="ACT" evidence="9">
    <location>
        <begin position="5"/>
        <end position="79"/>
    </location>
</feature>
<dbReference type="GO" id="GO:0003984">
    <property type="term" value="F:acetolactate synthase activity"/>
    <property type="evidence" value="ECO:0007669"/>
    <property type="project" value="UniProtKB-EC"/>
</dbReference>
<evidence type="ECO:0000256" key="5">
    <source>
        <dbReference type="ARBA" id="ARBA00022605"/>
    </source>
</evidence>
<dbReference type="Gene3D" id="3.30.70.260">
    <property type="match status" value="1"/>
</dbReference>
<evidence type="ECO:0000256" key="3">
    <source>
        <dbReference type="ARBA" id="ARBA00006341"/>
    </source>
</evidence>
<keyword evidence="6 8" id="KW-0100">Branched-chain amino acid biosynthesis</keyword>
<comment type="function">
    <text evidence="8">Catalyzes the conversion of 2 pyruvate molecules into acetolactate in the first common step of the biosynthetic pathway of the branched-amino acids such as leucine, isoleucine, and valine.</text>
</comment>